<dbReference type="OrthoDB" id="1000931at2759"/>
<proteinExistence type="predicted"/>
<dbReference type="PANTHER" id="PTHR35218:SF7">
    <property type="entry name" value="ENDONUCLEASE_EXONUCLEASE_PHOSPHATASE"/>
    <property type="match status" value="1"/>
</dbReference>
<dbReference type="AlphaFoldDB" id="A0A1R3GGT1"/>
<dbReference type="Proteomes" id="UP000187203">
    <property type="component" value="Unassembled WGS sequence"/>
</dbReference>
<dbReference type="EMBL" id="AWUE01022606">
    <property type="protein sequence ID" value="OMO57267.1"/>
    <property type="molecule type" value="Genomic_DNA"/>
</dbReference>
<comment type="caution">
    <text evidence="1">The sequence shown here is derived from an EMBL/GenBank/DDBJ whole genome shotgun (WGS) entry which is preliminary data.</text>
</comment>
<reference evidence="2" key="1">
    <citation type="submission" date="2013-09" db="EMBL/GenBank/DDBJ databases">
        <title>Corchorus olitorius genome sequencing.</title>
        <authorList>
            <person name="Alam M."/>
            <person name="Haque M.S."/>
            <person name="Islam M.S."/>
            <person name="Emdad E.M."/>
            <person name="Islam M.M."/>
            <person name="Ahmed B."/>
            <person name="Halim A."/>
            <person name="Hossen Q.M.M."/>
            <person name="Hossain M.Z."/>
            <person name="Ahmed R."/>
            <person name="Khan M.M."/>
            <person name="Islam R."/>
            <person name="Rashid M.M."/>
            <person name="Khan S.A."/>
            <person name="Rahman M.S."/>
            <person name="Alam M."/>
            <person name="Yahiya A.S."/>
            <person name="Khan M.S."/>
            <person name="Azam M.S."/>
            <person name="Haque T."/>
            <person name="Lashkar M.Z.H."/>
            <person name="Akhand A.I."/>
            <person name="Morshed G."/>
            <person name="Roy S."/>
            <person name="Uddin K.S."/>
            <person name="Rabeya T."/>
            <person name="Hossain A.S."/>
            <person name="Chowdhury A."/>
            <person name="Snigdha A.R."/>
            <person name="Mortoza M.S."/>
            <person name="Matin S.A."/>
            <person name="Hoque S.M.E."/>
            <person name="Islam M.K."/>
            <person name="Roy D.K."/>
            <person name="Haider R."/>
            <person name="Moosa M.M."/>
            <person name="Elias S.M."/>
            <person name="Hasan A.M."/>
            <person name="Jahan S."/>
            <person name="Shafiuddin M."/>
            <person name="Mahmood N."/>
            <person name="Shommy N.S."/>
        </authorList>
    </citation>
    <scope>NUCLEOTIDE SEQUENCE [LARGE SCALE GENOMIC DNA]</scope>
    <source>
        <strain evidence="2">cv. O-4</strain>
    </source>
</reference>
<evidence type="ECO:0000313" key="1">
    <source>
        <dbReference type="EMBL" id="OMO57267.1"/>
    </source>
</evidence>
<evidence type="ECO:0000313" key="2">
    <source>
        <dbReference type="Proteomes" id="UP000187203"/>
    </source>
</evidence>
<protein>
    <submittedName>
        <fullName evidence="1">Uncharacterized protein</fullName>
    </submittedName>
</protein>
<dbReference type="PANTHER" id="PTHR35218">
    <property type="entry name" value="RNASE H DOMAIN-CONTAINING PROTEIN"/>
    <property type="match status" value="1"/>
</dbReference>
<name>A0A1R3GGT1_9ROSI</name>
<organism evidence="1 2">
    <name type="scientific">Corchorus olitorius</name>
    <dbReference type="NCBI Taxonomy" id="93759"/>
    <lineage>
        <taxon>Eukaryota</taxon>
        <taxon>Viridiplantae</taxon>
        <taxon>Streptophyta</taxon>
        <taxon>Embryophyta</taxon>
        <taxon>Tracheophyta</taxon>
        <taxon>Spermatophyta</taxon>
        <taxon>Magnoliopsida</taxon>
        <taxon>eudicotyledons</taxon>
        <taxon>Gunneridae</taxon>
        <taxon>Pentapetalae</taxon>
        <taxon>rosids</taxon>
        <taxon>malvids</taxon>
        <taxon>Malvales</taxon>
        <taxon>Malvaceae</taxon>
        <taxon>Grewioideae</taxon>
        <taxon>Apeibeae</taxon>
        <taxon>Corchorus</taxon>
    </lineage>
</organism>
<gene>
    <name evidence="1" type="ORF">COLO4_35459</name>
</gene>
<sequence length="185" mass="20457">MTGGVPTINFVGDAERLVLITTEPNYGFRIMLKYSIDPLTGRALHTLELLMDFLGDSLGGASCSTCGKSPVSSPFNLEIPTAMRILVYNATGAGNETFSEYLASHYFGENPHLTIVTETRLSGIESRKARENLIFEQSHSLDASGFCGGLWLLWNNSEAEVEIIRKTTYDLHAEFRPMDTENNDI</sequence>
<accession>A0A1R3GGT1</accession>
<keyword evidence="2" id="KW-1185">Reference proteome</keyword>